<dbReference type="Gene3D" id="3.90.550.10">
    <property type="entry name" value="Spore Coat Polysaccharide Biosynthesis Protein SpsA, Chain A"/>
    <property type="match status" value="1"/>
</dbReference>
<dbReference type="RefSeq" id="WP_311536124.1">
    <property type="nucleotide sequence ID" value="NZ_JAVRHQ010000027.1"/>
</dbReference>
<proteinExistence type="predicted"/>
<keyword evidence="2" id="KW-0808">Transferase</keyword>
<dbReference type="PANTHER" id="PTHR22916:SF64">
    <property type="entry name" value="TRANSFERASE, PUTATIVE-RELATED"/>
    <property type="match status" value="1"/>
</dbReference>
<dbReference type="InterPro" id="IPR029044">
    <property type="entry name" value="Nucleotide-diphossugar_trans"/>
</dbReference>
<comment type="caution">
    <text evidence="2">The sequence shown here is derived from an EMBL/GenBank/DDBJ whole genome shotgun (WGS) entry which is preliminary data.</text>
</comment>
<keyword evidence="3" id="KW-1185">Reference proteome</keyword>
<keyword evidence="2" id="KW-0328">Glycosyltransferase</keyword>
<evidence type="ECO:0000313" key="3">
    <source>
        <dbReference type="Proteomes" id="UP001262889"/>
    </source>
</evidence>
<name>A0ABU3CDV4_9FLAO</name>
<dbReference type="PANTHER" id="PTHR22916">
    <property type="entry name" value="GLYCOSYLTRANSFERASE"/>
    <property type="match status" value="1"/>
</dbReference>
<dbReference type="EC" id="2.4.-.-" evidence="2"/>
<gene>
    <name evidence="2" type="ORF">RM553_16845</name>
</gene>
<dbReference type="GO" id="GO:0016757">
    <property type="term" value="F:glycosyltransferase activity"/>
    <property type="evidence" value="ECO:0007669"/>
    <property type="project" value="UniProtKB-KW"/>
</dbReference>
<evidence type="ECO:0000259" key="1">
    <source>
        <dbReference type="Pfam" id="PF00535"/>
    </source>
</evidence>
<feature type="domain" description="Glycosyltransferase 2-like" evidence="1">
    <location>
        <begin position="6"/>
        <end position="114"/>
    </location>
</feature>
<protein>
    <submittedName>
        <fullName evidence="2">Glycosyltransferase family 2 protein</fullName>
        <ecNumber evidence="2">2.4.-.-</ecNumber>
    </submittedName>
</protein>
<dbReference type="Proteomes" id="UP001262889">
    <property type="component" value="Unassembled WGS sequence"/>
</dbReference>
<sequence>MKPEISVIIPTFNRAHIIPETLESVLAQTFTNWECLIIDDGSTDNTDELVEKYLHDKRFKYFKRPGQLMKGACTCRNIGINNALGNYIQFLDSDDLLAANKFEVQLKALEKKNSYHIATCKWGGLKPMWDFPRLYEGLPSYLSTQKPISLFKIFATRFTYLPVHAYLVPRALIIAVGGWKENLKINQDGEFFSRILLNCSGILFCEDTFVLYRTGSGNRTSNRRKTREGVRNYTESWEMINKTIAKKTGIDNHLFVKQARAELYHTLKKHHPEWIEENKAFLSGRTPVFIYNSLRLLSRIRDRLQVKQLPLNNRDF</sequence>
<dbReference type="SUPFAM" id="SSF53448">
    <property type="entry name" value="Nucleotide-diphospho-sugar transferases"/>
    <property type="match status" value="1"/>
</dbReference>
<accession>A0ABU3CDV4</accession>
<dbReference type="InterPro" id="IPR001173">
    <property type="entry name" value="Glyco_trans_2-like"/>
</dbReference>
<dbReference type="EMBL" id="JAVRHQ010000027">
    <property type="protein sequence ID" value="MDT0644510.1"/>
    <property type="molecule type" value="Genomic_DNA"/>
</dbReference>
<dbReference type="CDD" id="cd00761">
    <property type="entry name" value="Glyco_tranf_GTA_type"/>
    <property type="match status" value="1"/>
</dbReference>
<dbReference type="Pfam" id="PF00535">
    <property type="entry name" value="Glycos_transf_2"/>
    <property type="match status" value="1"/>
</dbReference>
<reference evidence="2 3" key="1">
    <citation type="submission" date="2023-09" db="EMBL/GenBank/DDBJ databases">
        <authorList>
            <person name="Rey-Velasco X."/>
        </authorList>
    </citation>
    <scope>NUCLEOTIDE SEQUENCE [LARGE SCALE GENOMIC DNA]</scope>
    <source>
        <strain evidence="2 3">F363</strain>
    </source>
</reference>
<organism evidence="2 3">
    <name type="scientific">Autumnicola tepida</name>
    <dbReference type="NCBI Taxonomy" id="3075595"/>
    <lineage>
        <taxon>Bacteria</taxon>
        <taxon>Pseudomonadati</taxon>
        <taxon>Bacteroidota</taxon>
        <taxon>Flavobacteriia</taxon>
        <taxon>Flavobacteriales</taxon>
        <taxon>Flavobacteriaceae</taxon>
        <taxon>Autumnicola</taxon>
    </lineage>
</organism>
<evidence type="ECO:0000313" key="2">
    <source>
        <dbReference type="EMBL" id="MDT0644510.1"/>
    </source>
</evidence>